<feature type="transmembrane region" description="Helical" evidence="3">
    <location>
        <begin position="236"/>
        <end position="256"/>
    </location>
</feature>
<dbReference type="Pfam" id="PF13472">
    <property type="entry name" value="Lipase_GDSL_2"/>
    <property type="match status" value="1"/>
</dbReference>
<dbReference type="Pfam" id="PF13812">
    <property type="entry name" value="PPR_3"/>
    <property type="match status" value="1"/>
</dbReference>
<dbReference type="InterPro" id="IPR036514">
    <property type="entry name" value="SGNH_hydro_sf"/>
</dbReference>
<dbReference type="PROSITE" id="PS51375">
    <property type="entry name" value="PPR"/>
    <property type="match status" value="2"/>
</dbReference>
<feature type="transmembrane region" description="Helical" evidence="3">
    <location>
        <begin position="451"/>
        <end position="474"/>
    </location>
</feature>
<dbReference type="SUPFAM" id="SSF103481">
    <property type="entry name" value="Multidrug resistance efflux transporter EmrE"/>
    <property type="match status" value="1"/>
</dbReference>
<feature type="transmembrane region" description="Helical" evidence="3">
    <location>
        <begin position="1119"/>
        <end position="1136"/>
    </location>
</feature>
<dbReference type="PANTHER" id="PTHR47447:SF17">
    <property type="entry name" value="OS12G0638900 PROTEIN"/>
    <property type="match status" value="1"/>
</dbReference>
<feature type="transmembrane region" description="Helical" evidence="3">
    <location>
        <begin position="1240"/>
        <end position="1260"/>
    </location>
</feature>
<accession>A0AA36IMJ0</accession>
<gene>
    <name evidence="5" type="ORF">EVOR1521_LOCUS15948</name>
</gene>
<feature type="transmembrane region" description="Helical" evidence="3">
    <location>
        <begin position="276"/>
        <end position="298"/>
    </location>
</feature>
<dbReference type="InterPro" id="IPR037185">
    <property type="entry name" value="EmrE-like"/>
</dbReference>
<organism evidence="5 6">
    <name type="scientific">Effrenium voratum</name>
    <dbReference type="NCBI Taxonomy" id="2562239"/>
    <lineage>
        <taxon>Eukaryota</taxon>
        <taxon>Sar</taxon>
        <taxon>Alveolata</taxon>
        <taxon>Dinophyceae</taxon>
        <taxon>Suessiales</taxon>
        <taxon>Symbiodiniaceae</taxon>
        <taxon>Effrenium</taxon>
    </lineage>
</organism>
<dbReference type="Pfam" id="PF01535">
    <property type="entry name" value="PPR"/>
    <property type="match status" value="2"/>
</dbReference>
<keyword evidence="3" id="KW-0812">Transmembrane</keyword>
<keyword evidence="6" id="KW-1185">Reference proteome</keyword>
<evidence type="ECO:0000256" key="1">
    <source>
        <dbReference type="ARBA" id="ARBA00022737"/>
    </source>
</evidence>
<proteinExistence type="predicted"/>
<keyword evidence="3" id="KW-0472">Membrane</keyword>
<dbReference type="InterPro" id="IPR002885">
    <property type="entry name" value="PPR_rpt"/>
</dbReference>
<dbReference type="InterPro" id="IPR011990">
    <property type="entry name" value="TPR-like_helical_dom_sf"/>
</dbReference>
<feature type="transmembrane region" description="Helical" evidence="3">
    <location>
        <begin position="310"/>
        <end position="332"/>
    </location>
</feature>
<feature type="transmembrane region" description="Helical" evidence="3">
    <location>
        <begin position="338"/>
        <end position="360"/>
    </location>
</feature>
<dbReference type="SUPFAM" id="SSF52266">
    <property type="entry name" value="SGNH hydrolase"/>
    <property type="match status" value="1"/>
</dbReference>
<keyword evidence="1" id="KW-0677">Repeat</keyword>
<feature type="domain" description="SGNH hydrolase-type esterase" evidence="4">
    <location>
        <begin position="767"/>
        <end position="923"/>
    </location>
</feature>
<dbReference type="Proteomes" id="UP001178507">
    <property type="component" value="Unassembled WGS sequence"/>
</dbReference>
<name>A0AA36IMJ0_9DINO</name>
<evidence type="ECO:0000256" key="3">
    <source>
        <dbReference type="SAM" id="Phobius"/>
    </source>
</evidence>
<dbReference type="Gene3D" id="3.40.50.1110">
    <property type="entry name" value="SGNH hydrolase"/>
    <property type="match status" value="1"/>
</dbReference>
<dbReference type="InterPro" id="IPR012435">
    <property type="entry name" value="TMEM144"/>
</dbReference>
<feature type="transmembrane region" description="Helical" evidence="3">
    <location>
        <begin position="1411"/>
        <end position="1428"/>
    </location>
</feature>
<feature type="transmembrane region" description="Helical" evidence="3">
    <location>
        <begin position="1157"/>
        <end position="1174"/>
    </location>
</feature>
<feature type="transmembrane region" description="Helical" evidence="3">
    <location>
        <begin position="79"/>
        <end position="99"/>
    </location>
</feature>
<protein>
    <recommendedName>
        <fullName evidence="4">SGNH hydrolase-type esterase domain-containing protein</fullName>
    </recommendedName>
</protein>
<dbReference type="InterPro" id="IPR013830">
    <property type="entry name" value="SGNH_hydro"/>
</dbReference>
<dbReference type="Gene3D" id="1.25.40.10">
    <property type="entry name" value="Tetratricopeptide repeat domain"/>
    <property type="match status" value="3"/>
</dbReference>
<keyword evidence="3" id="KW-1133">Transmembrane helix</keyword>
<dbReference type="EMBL" id="CAUJNA010002101">
    <property type="protein sequence ID" value="CAJ1390557.1"/>
    <property type="molecule type" value="Genomic_DNA"/>
</dbReference>
<evidence type="ECO:0000259" key="4">
    <source>
        <dbReference type="Pfam" id="PF13472"/>
    </source>
</evidence>
<sequence length="1459" mass="158995">MVRNVWADDFRSSGFYVAPEGLISGSIFVIGNIVATISVKACGLGNYYTVHQLSNLGLTFAIGVYGKNVGVQAEPPKEIGLAFLGFVFVLLGMTPVMFMEKDGAMAEPKEMAKATPVMAELPMAHSKRSVTDLFHETGAISAIPEHSEVGVSSRLADRITRPAKLLIPDFREVNSLTWDGTLGRPQLHDEPLSPPLSCLGDMSMVAKEVSSEYTSSQISPAAEPLLAPEDDGFRKWVGGLLLSLVAGVLYSAMYVPQLLWKTRLQLEGYKADGIDFFYSMTVGVYVTSTAWLLCGGAYRKYLRQSMEKSVLRPALLSGLLYGCAVLCFLYAMMVLPYAIGYALGCGGGLAVSLLWGVLAFGEAGRLKVGGDSEAKGQDDQAGFAAVDVFQLTKAASKRLQRSWKEALELLQCAPDISVQPNIVCFNVALNAYSRSSWRWALQLLEAEDLDLVSFNTSAASLAGAFAWAGALALLRHALLGRFQPDVVGLSTAMSAFQAAMHWRSAMARLLEDAARPNHIAYAAAMSACEKAHRWYPALQLLRHMRGAKLRPDAVNYNAALSAAGNASRRKLAMQLLDCMAAERASPTLVSFNAAIAANRGHWPFALWALGKTPAPDVVSYGAAISSCERCGQPFRALGLLKVMRQAKILPNEVCCSAAVSACEKVGVWRPALGPVRSGGCAEPVPGAERKSEWRSQLLGVWGSVVALWTGLDCALDSGVHPLEDPMSIVKIALPTALLVAPGAAIAACARLTPKPKELAQEGATAVFLGDSLTQGTVSANVLEVLAERCRRRQAPAHLVNMGLNFRALSDLTPELLSEAKAFTPSHGIVLQLGSNDLIRYSATPSFLRSPEEQWLESYAQRLREAVQRLLPEKVVLVSPPPLGEDVSSFEGRLGAAMARRAAKAAKELDCGYVPLFETCVAQLGQGRPYKLSEFLLQLCALPWQLYLFGRSLEEIQRKQGLKLTVDLVHYGPRYAEMAAELLEAVAVLFGMAFQRIPTCAISWNAAISACEKGRRWRRALDLLVKTSDRDAISYRAAITAACHHAQWIQALLLLRDLEELSLEAGAQACGFLCLGDTSGFGRINACEGRSKGSCLGFLWDLSAVERPTPLTSFRHRGNAAVNFFVVLSGFMTQWAYGGRVEKLSEVRSFYLRRVGRVVLTTWLSMMLGLVVVLVQSHGNPLDWWHVLRCFCFVETWRDPMDWCPNGQTWTVAALLPSWLLFPLTRRFFAQVEYAFGDAGLLAAALVLYAISAGPMLLLFLQQGDIPYRIGFWNQTWPPATLCDFALGVVAAMASQRHGAWAKLPRDLLADVSLLAAVLTLLVPSSGYRTGWEPLFNHGCSLLFAAHMYGSSIAGTGSLTAGFLSFPALVALGEYSFEVYLFQYPVHEIFVAMADITHTFGMKIHGKNANSQGFMTFFLVLWLVSGLYAEHVEKRLIRWLRAKSEEFSGGRPALEQQPLT</sequence>
<dbReference type="PANTHER" id="PTHR47447">
    <property type="entry name" value="OS03G0856100 PROTEIN"/>
    <property type="match status" value="1"/>
</dbReference>
<dbReference type="Pfam" id="PF07857">
    <property type="entry name" value="TMEM144"/>
    <property type="match status" value="1"/>
</dbReference>
<evidence type="ECO:0000313" key="6">
    <source>
        <dbReference type="Proteomes" id="UP001178507"/>
    </source>
</evidence>
<evidence type="ECO:0000313" key="5">
    <source>
        <dbReference type="EMBL" id="CAJ1390557.1"/>
    </source>
</evidence>
<reference evidence="5" key="1">
    <citation type="submission" date="2023-08" db="EMBL/GenBank/DDBJ databases">
        <authorList>
            <person name="Chen Y."/>
            <person name="Shah S."/>
            <person name="Dougan E. K."/>
            <person name="Thang M."/>
            <person name="Chan C."/>
        </authorList>
    </citation>
    <scope>NUCLEOTIDE SEQUENCE</scope>
</reference>
<feature type="repeat" description="PPR" evidence="2">
    <location>
        <begin position="616"/>
        <end position="650"/>
    </location>
</feature>
<feature type="repeat" description="PPR" evidence="2">
    <location>
        <begin position="517"/>
        <end position="551"/>
    </location>
</feature>
<comment type="caution">
    <text evidence="5">The sequence shown here is derived from an EMBL/GenBank/DDBJ whole genome shotgun (WGS) entry which is preliminary data.</text>
</comment>
<feature type="transmembrane region" description="Helical" evidence="3">
    <location>
        <begin position="1347"/>
        <end position="1371"/>
    </location>
</feature>
<evidence type="ECO:0000256" key="2">
    <source>
        <dbReference type="PROSITE-ProRule" id="PRU00708"/>
    </source>
</evidence>